<organism evidence="1 2">
    <name type="scientific">Sphingobacterium micropteri</name>
    <dbReference type="NCBI Taxonomy" id="2763501"/>
    <lineage>
        <taxon>Bacteria</taxon>
        <taxon>Pseudomonadati</taxon>
        <taxon>Bacteroidota</taxon>
        <taxon>Sphingobacteriia</taxon>
        <taxon>Sphingobacteriales</taxon>
        <taxon>Sphingobacteriaceae</taxon>
        <taxon>Sphingobacterium</taxon>
    </lineage>
</organism>
<dbReference type="CDD" id="cd10585">
    <property type="entry name" value="CE4_SF"/>
    <property type="match status" value="1"/>
</dbReference>
<sequence length="484" mass="55477">MNKFLLIFFTLLYCSCIKKDLYKDTDNDNTPITEEKPIDTYRSFSYPWAEEITGPEAEITIAVDGLDPATLNDLSLSIPPLKYNKSLLFMLTQDDCKQSAFCKTWAAINGRPITSTGSDRNYYYDIEQLEADDLPPNTFALGKTLGSMDGHGKEVRFHFTTTLAPEWDFMSAAVDVNRGFDAHYFRFYMKSGLRWNNVREMLNYGTGIAFHDVKADDVSNVSELVSHLMISQDIVLDSLDGRGIKFMAEPNGNKNYLAAAQQYEDIQTLTAQAGGLQLIPYRIDSDLTGTVVERVFATTSEVKQMVINQMYAKLNDRKAVYVGLHETDNDFVQLLLWLNEQYGKDGMDSLWFPSQEEYYEYNYYRHHCDIKMVKNEGIIKINIKFPEEKHFYYPSLTLNLSGLPLENILSVTSNSSVTGLSYGTYKDGVSINFDCRKYLYDQANYYVDKYLSTRNINNLRDANYFVNMLKDTPQKDVLLEKIAN</sequence>
<keyword evidence="2" id="KW-1185">Reference proteome</keyword>
<accession>A0ABR7YN63</accession>
<evidence type="ECO:0008006" key="3">
    <source>
        <dbReference type="Google" id="ProtNLM"/>
    </source>
</evidence>
<dbReference type="RefSeq" id="WP_190993769.1">
    <property type="nucleotide sequence ID" value="NZ_JACOIK010000005.1"/>
</dbReference>
<dbReference type="EMBL" id="JACOIK010000005">
    <property type="protein sequence ID" value="MBD1432770.1"/>
    <property type="molecule type" value="Genomic_DNA"/>
</dbReference>
<comment type="caution">
    <text evidence="1">The sequence shown here is derived from an EMBL/GenBank/DDBJ whole genome shotgun (WGS) entry which is preliminary data.</text>
</comment>
<evidence type="ECO:0000313" key="2">
    <source>
        <dbReference type="Proteomes" id="UP000602759"/>
    </source>
</evidence>
<dbReference type="Pfam" id="PF15421">
    <property type="entry name" value="Polysacc_deac_3"/>
    <property type="match status" value="1"/>
</dbReference>
<evidence type="ECO:0000313" key="1">
    <source>
        <dbReference type="EMBL" id="MBD1432770.1"/>
    </source>
</evidence>
<dbReference type="Proteomes" id="UP000602759">
    <property type="component" value="Unassembled WGS sequence"/>
</dbReference>
<name>A0ABR7YN63_9SPHI</name>
<reference evidence="1 2" key="1">
    <citation type="submission" date="2020-08" db="EMBL/GenBank/DDBJ databases">
        <title>Sphingobacterium sp. DN00404 isolated from aquaculture water.</title>
        <authorList>
            <person name="Zhang M."/>
        </authorList>
    </citation>
    <scope>NUCLEOTIDE SEQUENCE [LARGE SCALE GENOMIC DNA]</scope>
    <source>
        <strain evidence="1 2">DN00404</strain>
    </source>
</reference>
<protein>
    <recommendedName>
        <fullName evidence="3">Polysaccharide deacetylase</fullName>
    </recommendedName>
</protein>
<proteinExistence type="predicted"/>
<gene>
    <name evidence="1" type="ORF">H8B06_08045</name>
</gene>
<dbReference type="InterPro" id="IPR032762">
    <property type="entry name" value="Polysacc_deac_3"/>
</dbReference>